<evidence type="ECO:0000256" key="1">
    <source>
        <dbReference type="SAM" id="MobiDB-lite"/>
    </source>
</evidence>
<feature type="region of interest" description="Disordered" evidence="1">
    <location>
        <begin position="94"/>
        <end position="133"/>
    </location>
</feature>
<dbReference type="AlphaFoldDB" id="A0A8S9JVF8"/>
<reference evidence="2" key="1">
    <citation type="submission" date="2019-12" db="EMBL/GenBank/DDBJ databases">
        <title>Genome sequencing and annotation of Brassica cretica.</title>
        <authorList>
            <person name="Studholme D.J."/>
            <person name="Sarris P.F."/>
        </authorList>
    </citation>
    <scope>NUCLEOTIDE SEQUENCE</scope>
    <source>
        <strain evidence="2">PFS-102/07</strain>
        <tissue evidence="2">Leaf</tissue>
    </source>
</reference>
<name>A0A8S9JVF8_BRACR</name>
<evidence type="ECO:0000313" key="2">
    <source>
        <dbReference type="EMBL" id="KAF2585416.1"/>
    </source>
</evidence>
<sequence length="133" mass="15180">MRSCLNGIQSTKIKEVRNGMAKDVLFRFGLKGYKSHKKMKEQQDRRDSCPPDALISYLFGPWCEGPSIRAWTRHPPSRALLVDLLDRLEVSGEFPVGGEHGLHKRVHPYPSSEAGSERWDDKKKGVFERDSVD</sequence>
<dbReference type="EMBL" id="QGKY02000246">
    <property type="protein sequence ID" value="KAF2585416.1"/>
    <property type="molecule type" value="Genomic_DNA"/>
</dbReference>
<gene>
    <name evidence="2" type="ORF">F2Q70_00036399</name>
</gene>
<organism evidence="2">
    <name type="scientific">Brassica cretica</name>
    <name type="common">Mustard</name>
    <dbReference type="NCBI Taxonomy" id="69181"/>
    <lineage>
        <taxon>Eukaryota</taxon>
        <taxon>Viridiplantae</taxon>
        <taxon>Streptophyta</taxon>
        <taxon>Embryophyta</taxon>
        <taxon>Tracheophyta</taxon>
        <taxon>Spermatophyta</taxon>
        <taxon>Magnoliopsida</taxon>
        <taxon>eudicotyledons</taxon>
        <taxon>Gunneridae</taxon>
        <taxon>Pentapetalae</taxon>
        <taxon>rosids</taxon>
        <taxon>malvids</taxon>
        <taxon>Brassicales</taxon>
        <taxon>Brassicaceae</taxon>
        <taxon>Brassiceae</taxon>
        <taxon>Brassica</taxon>
    </lineage>
</organism>
<feature type="compositionally biased region" description="Basic and acidic residues" evidence="1">
    <location>
        <begin position="115"/>
        <end position="133"/>
    </location>
</feature>
<comment type="caution">
    <text evidence="2">The sequence shown here is derived from an EMBL/GenBank/DDBJ whole genome shotgun (WGS) entry which is preliminary data.</text>
</comment>
<proteinExistence type="predicted"/>
<protein>
    <submittedName>
        <fullName evidence="2">Uncharacterized protein</fullName>
    </submittedName>
</protein>
<accession>A0A8S9JVF8</accession>